<feature type="domain" description="Peptidase S8/S53" evidence="6">
    <location>
        <begin position="180"/>
        <end position="227"/>
    </location>
</feature>
<evidence type="ECO:0000256" key="1">
    <source>
        <dbReference type="ARBA" id="ARBA00022670"/>
    </source>
</evidence>
<keyword evidence="2" id="KW-0378">Hydrolase</keyword>
<evidence type="ECO:0000256" key="2">
    <source>
        <dbReference type="ARBA" id="ARBA00022801"/>
    </source>
</evidence>
<dbReference type="SUPFAM" id="SSF54897">
    <property type="entry name" value="Protease propeptides/inhibitors"/>
    <property type="match status" value="1"/>
</dbReference>
<keyword evidence="1" id="KW-0645">Protease</keyword>
<dbReference type="PANTHER" id="PTHR42884:SF13">
    <property type="entry name" value="NEUROENDOCRINE CONVERTASE 2"/>
    <property type="match status" value="1"/>
</dbReference>
<comment type="similarity">
    <text evidence="4">Belongs to the peptidase S8 family.</text>
</comment>
<evidence type="ECO:0000313" key="8">
    <source>
        <dbReference type="Proteomes" id="UP000695000"/>
    </source>
</evidence>
<protein>
    <submittedName>
        <fullName evidence="9">Neuroendocrine convertase 2-like</fullName>
    </submittedName>
</protein>
<feature type="non-terminal residue" evidence="9">
    <location>
        <position position="228"/>
    </location>
</feature>
<dbReference type="InterPro" id="IPR036852">
    <property type="entry name" value="Peptidase_S8/S53_dom_sf"/>
</dbReference>
<gene>
    <name evidence="9" type="primary">LOC108560646</name>
</gene>
<evidence type="ECO:0000259" key="7">
    <source>
        <dbReference type="Pfam" id="PF16470"/>
    </source>
</evidence>
<dbReference type="GeneID" id="108560646"/>
<evidence type="ECO:0000259" key="6">
    <source>
        <dbReference type="Pfam" id="PF00082"/>
    </source>
</evidence>
<dbReference type="Pfam" id="PF00082">
    <property type="entry name" value="Peptidase_S8"/>
    <property type="match status" value="1"/>
</dbReference>
<dbReference type="PANTHER" id="PTHR42884">
    <property type="entry name" value="PROPROTEIN CONVERTASE SUBTILISIN/KEXIN-RELATED"/>
    <property type="match status" value="1"/>
</dbReference>
<dbReference type="Pfam" id="PF16470">
    <property type="entry name" value="S8_pro-domain"/>
    <property type="match status" value="1"/>
</dbReference>
<feature type="signal peptide" evidence="5">
    <location>
        <begin position="1"/>
        <end position="21"/>
    </location>
</feature>
<dbReference type="SUPFAM" id="SSF52743">
    <property type="entry name" value="Subtilisin-like"/>
    <property type="match status" value="1"/>
</dbReference>
<keyword evidence="3" id="KW-0720">Serine protease</keyword>
<dbReference type="Gene3D" id="3.40.50.200">
    <property type="entry name" value="Peptidase S8/S53 domain"/>
    <property type="match status" value="1"/>
</dbReference>
<feature type="domain" description="Peptidase S8 pro-domain" evidence="7">
    <location>
        <begin position="46"/>
        <end position="123"/>
    </location>
</feature>
<name>A0ABM1MGS7_NICVS</name>
<dbReference type="Proteomes" id="UP000695000">
    <property type="component" value="Unplaced"/>
</dbReference>
<dbReference type="InterPro" id="IPR000209">
    <property type="entry name" value="Peptidase_S8/S53_dom"/>
</dbReference>
<evidence type="ECO:0000256" key="4">
    <source>
        <dbReference type="PROSITE-ProRule" id="PRU01240"/>
    </source>
</evidence>
<comment type="caution">
    <text evidence="4">Lacks conserved residue(s) required for the propagation of feature annotation.</text>
</comment>
<dbReference type="PROSITE" id="PS00136">
    <property type="entry name" value="SUBTILASE_ASP"/>
    <property type="match status" value="1"/>
</dbReference>
<accession>A0ABM1MGS7</accession>
<evidence type="ECO:0000256" key="3">
    <source>
        <dbReference type="ARBA" id="ARBA00022825"/>
    </source>
</evidence>
<dbReference type="InterPro" id="IPR038466">
    <property type="entry name" value="S8_pro-domain_sf"/>
</dbReference>
<keyword evidence="5" id="KW-0732">Signal</keyword>
<reference evidence="9" key="1">
    <citation type="submission" date="2025-08" db="UniProtKB">
        <authorList>
            <consortium name="RefSeq"/>
        </authorList>
    </citation>
    <scope>IDENTIFICATION</scope>
    <source>
        <tissue evidence="9">Whole Larva</tissue>
    </source>
</reference>
<dbReference type="InterPro" id="IPR032815">
    <property type="entry name" value="S8_pro-domain"/>
</dbReference>
<proteinExistence type="inferred from homology"/>
<feature type="chain" id="PRO_5046530124" evidence="5">
    <location>
        <begin position="22"/>
        <end position="228"/>
    </location>
</feature>
<sequence>MPVHWVIVVSLCVALTTSVHSAAASAPKSSSKAAAGGGGDVFSNSFLVRFGRDVDPDEAHHVAVRHGFVNMGPLLGSRQEYHFVSRALPAARTKRSIPHMRKLKVDPLIHSVVQQPGFTRVKRGYKPLRVENLVKNIQPHKDPTDPYFSFQWYLKNTGQNGGKAKLDLNVEAAWAQGVTGKNITTAIMDDGVDYMHPDLKFNYNAEASYDFSSNDPYPYPRYTDDWFN</sequence>
<dbReference type="PROSITE" id="PS51892">
    <property type="entry name" value="SUBTILASE"/>
    <property type="match status" value="1"/>
</dbReference>
<evidence type="ECO:0000313" key="9">
    <source>
        <dbReference type="RefSeq" id="XP_017773777.1"/>
    </source>
</evidence>
<evidence type="ECO:0000256" key="5">
    <source>
        <dbReference type="SAM" id="SignalP"/>
    </source>
</evidence>
<keyword evidence="8" id="KW-1185">Reference proteome</keyword>
<dbReference type="InterPro" id="IPR023827">
    <property type="entry name" value="Peptidase_S8_Asp-AS"/>
</dbReference>
<dbReference type="Gene3D" id="3.30.70.850">
    <property type="entry name" value="Peptidase S8, pro-domain"/>
    <property type="match status" value="1"/>
</dbReference>
<dbReference type="RefSeq" id="XP_017773777.1">
    <property type="nucleotide sequence ID" value="XM_017918288.1"/>
</dbReference>
<organism evidence="8 9">
    <name type="scientific">Nicrophorus vespilloides</name>
    <name type="common">Boreal carrion beetle</name>
    <dbReference type="NCBI Taxonomy" id="110193"/>
    <lineage>
        <taxon>Eukaryota</taxon>
        <taxon>Metazoa</taxon>
        <taxon>Ecdysozoa</taxon>
        <taxon>Arthropoda</taxon>
        <taxon>Hexapoda</taxon>
        <taxon>Insecta</taxon>
        <taxon>Pterygota</taxon>
        <taxon>Neoptera</taxon>
        <taxon>Endopterygota</taxon>
        <taxon>Coleoptera</taxon>
        <taxon>Polyphaga</taxon>
        <taxon>Staphyliniformia</taxon>
        <taxon>Silphidae</taxon>
        <taxon>Nicrophorinae</taxon>
        <taxon>Nicrophorus</taxon>
    </lineage>
</organism>